<dbReference type="InterPro" id="IPR000152">
    <property type="entry name" value="EGF-type_Asp/Asn_hydroxyl_site"/>
</dbReference>
<dbReference type="InterPro" id="IPR057353">
    <property type="entry name" value="TNFR_nem"/>
</dbReference>
<feature type="domain" description="EGF-like" evidence="10">
    <location>
        <begin position="1178"/>
        <end position="1217"/>
    </location>
</feature>
<evidence type="ECO:0000256" key="2">
    <source>
        <dbReference type="ARBA" id="ARBA00022729"/>
    </source>
</evidence>
<dbReference type="InterPro" id="IPR049883">
    <property type="entry name" value="NOTCH1_EGF-like"/>
</dbReference>
<feature type="domain" description="EGF-like" evidence="10">
    <location>
        <begin position="1224"/>
        <end position="1263"/>
    </location>
</feature>
<evidence type="ECO:0000256" key="7">
    <source>
        <dbReference type="SAM" id="MobiDB-lite"/>
    </source>
</evidence>
<dbReference type="InterPro" id="IPR000082">
    <property type="entry name" value="SEA_dom"/>
</dbReference>
<dbReference type="InterPro" id="IPR000742">
    <property type="entry name" value="EGF"/>
</dbReference>
<dbReference type="InterPro" id="IPR001881">
    <property type="entry name" value="EGF-like_Ca-bd_dom"/>
</dbReference>
<keyword evidence="3" id="KW-0677">Repeat</keyword>
<evidence type="ECO:0000259" key="9">
    <source>
        <dbReference type="PROSITE" id="PS50024"/>
    </source>
</evidence>
<dbReference type="Pfam" id="PF23427">
    <property type="entry name" value="EGF_4"/>
    <property type="match status" value="1"/>
</dbReference>
<dbReference type="SMART" id="SM00200">
    <property type="entry name" value="SEA"/>
    <property type="match status" value="2"/>
</dbReference>
<dbReference type="FunFam" id="2.10.25.10:FF:000038">
    <property type="entry name" value="Fibrillin 2"/>
    <property type="match status" value="1"/>
</dbReference>
<dbReference type="Pfam" id="PF25314">
    <property type="entry name" value="TNFR_nem"/>
    <property type="match status" value="2"/>
</dbReference>
<dbReference type="SUPFAM" id="SSF57184">
    <property type="entry name" value="Growth factor receptor domain"/>
    <property type="match status" value="1"/>
</dbReference>
<feature type="domain" description="EGF-like" evidence="10">
    <location>
        <begin position="86"/>
        <end position="125"/>
    </location>
</feature>
<feature type="domain" description="EGF-like" evidence="10">
    <location>
        <begin position="1130"/>
        <end position="1169"/>
    </location>
</feature>
<dbReference type="Pfam" id="PF12661">
    <property type="entry name" value="hEGF"/>
    <property type="match status" value="3"/>
</dbReference>
<evidence type="ECO:0000256" key="8">
    <source>
        <dbReference type="SAM" id="Phobius"/>
    </source>
</evidence>
<feature type="domain" description="EGF-like" evidence="10">
    <location>
        <begin position="1768"/>
        <end position="1806"/>
    </location>
</feature>
<dbReference type="Pfam" id="PF12947">
    <property type="entry name" value="EGF_3"/>
    <property type="match status" value="1"/>
</dbReference>
<dbReference type="InterPro" id="IPR013032">
    <property type="entry name" value="EGF-like_CS"/>
</dbReference>
<gene>
    <name evidence="12" type="ORF">ACOC_LOCUS7640</name>
</gene>
<feature type="domain" description="EGF-like" evidence="10">
    <location>
        <begin position="1080"/>
        <end position="1119"/>
    </location>
</feature>
<evidence type="ECO:0000313" key="14">
    <source>
        <dbReference type="WBParaSite" id="ACOC_0000763901-mRNA-1"/>
    </source>
</evidence>
<dbReference type="Gene3D" id="2.90.20.10">
    <property type="entry name" value="Plasmodium vivax P25 domain"/>
    <property type="match status" value="1"/>
</dbReference>
<sequence>LCSFTLYAVARLYLPNQFALHKQNGVDFACLLILSYKGFSATLQCRVNDPLSCDQAKHEVCVFSNGRYQCECPTGIRRLPDGRCLSVDECARPSLNSCHKDARCIDMEAGYTCECKPGFADVSTDRVYKPGRICKKTNNECGQRQTYGVDCDPNAACVDTPEGFQCVCQPGFADISSSLSRLPGRKCIEVVNECSSGKADCSSNADCFDRAEGYECKCRPGFVDASPDVTHYPGRVCNRPKTPEHYGQISRQPQCRDSQQCGPNEECLYNTRGETVCQCMRGAIQQPDGKCKLFSQCEHTNECDRNALCSNAYDGLKCKCKTGFIDISPDPYRFPGRKCREVRNECADGSADCSPFADCVDLQQGYLCKCKMGYTDVSSRYQLRPGRKCSQGANQCSDQLLNSCDQNADCVQLPDGYTCKCFAGYVDVSSNANLSPGRVCTLNTVCPVQATDLVFLVDGSGSIGSYIFQTEVLRFLTEFSELFDIAPDKTRVSVVQYSDQIRHEFELDDYCDRRSVQDAIKKIDYLTGLTRTGAAIEHVVNEAFSERRGARPLSDRVARVGIVITDGRSQDGVTMAAENARRRNVQLFAVGVTNHVLQTELEEITGSKDRTFHVNAFEDLNTRLRSAIQRVTCPETEGPCDPTSHAGCDRALNQVCMLKNGRYGCSCPKGFDQHPITKVCGGDVCNPEIATSCPDPEICEKTPFGNWRCSCPEDLGWRDVHTGICRIGTPPVFESRDECNVLRGNSCGPNAKCVKGPGGQFVCQCSAGYVRNPKSDNCQAPGTCDPSIVGSCDARKKEKCLRNANGEYTCQCDTSRFYKRHPVTDICLIDECSAGTHDCDVNARCTDTDESFICTCISGYLDKSPDQTTKPGRVCTQFHNECQENRHNCSVNAECIDLADGFICRCKEGYVDVSPNMQVFSGLECRALVDECASKTSNTCHEHAICTDTRDAYKCQCKEGYVDHDELRNPGRDCRKKNQICDSGRHDCDVNAQCIERGTNDYECVCRAGYLDRSPLPHRTGRKCLERVCVDDWKHNCHAAALCEEVDGPEKYTCKCRDGYVDVNKQNPGSPRSSRECRELVNECLDPSLNDCDPAATCRDTADSYECQCPVGSRDISKDPSKPGRSCFGLVNECLMPHLNNCSRFADCIDKEEGYECICKPDYHDQQPENPGTRCKFIINECLAENLNDCDKHATCVDTIDGYECKCQEPYVDQLPDAPGRVCRYNECEDPEMNDCDPNADCIDTDDGFVCQCKAGFFDENTDPFKTGRVCIALTIDRPQETERTTPSANEVPCGNTHCKVDLREVCIGGTKCGCRPGESRTNSNENCIPVTEVPIVVRVIDLDDEPLHYSTDFSKPTSPEHVEVVDSFVKGVGEVFRRTDISPRYVTTDVNYITNPKVENSTWNLGLLVSGLVKLYGAEDVDKCKVFQNFAEQVSKFAIRSLPVESQVSGTPCGVFFCNEALGEECIAGKLCGCPKGQKRKDAQSPCRSVESFNLPLYVIRDGVTPLKFTPDVANPRDEKHKDLVSRFETGLAQSYNETPLHKGFVTAEVNDIEEPSTRNASWVSGLLYNFTSHFVRGSVSEPSAVFTDLINYIAKKNNYEIGNSKLFISPDQANPFSSCYASDCHPNAICTPLGRGYTCQCPAGYRDLNPAHPGRQCLSYVGVNECEKAELNECSPDARCIDLDYLYKCECIPPYANAAPEGAVPGSICTIDYCSDVHFCPLNSTCKNVGAQVLLCCFWFYIPGFQLLRMQLQAGLGDTICLRHIDVDECALGLHNCSAAAICTDLRPGYKCRCPDGYTDGNPAEPGRICAALLCGLCSGHGDCIHDSVTNNVTCSCVDGYSGEFCEVAPSNVGLILMVILALLFLLLTLLCCLYLCARCRCFGRRGVSEGSASGREILGSDYYTIPRAKLKPGYADEMMGHDNAAALGAYLDDGASVSSGGSLEEVERRVTTDVTTREIRTTTVRDEMGNIVSRSQVVSHGPLETDTEQYAITSSDHFRHAADAGASLDGDHGRANYESDSEGSDVGNATYDRVTRVAQSHDFLPGADPRTGSERRRSEVVTTTTAKEVNYF</sequence>
<dbReference type="InterPro" id="IPR002035">
    <property type="entry name" value="VWF_A"/>
</dbReference>
<dbReference type="PANTHER" id="PTHR24039">
    <property type="entry name" value="FIBRILLIN-RELATED"/>
    <property type="match status" value="1"/>
</dbReference>
<feature type="domain" description="EGF-like" evidence="10">
    <location>
        <begin position="342"/>
        <end position="380"/>
    </location>
</feature>
<feature type="domain" description="EGF-like" evidence="10">
    <location>
        <begin position="828"/>
        <end position="866"/>
    </location>
</feature>
<keyword evidence="4 6" id="KW-1015">Disulfide bond</keyword>
<dbReference type="Pfam" id="PF00092">
    <property type="entry name" value="VWA"/>
    <property type="match status" value="1"/>
</dbReference>
<evidence type="ECO:0000256" key="6">
    <source>
        <dbReference type="PROSITE-ProRule" id="PRU00076"/>
    </source>
</evidence>
<feature type="domain" description="SEA" evidence="9">
    <location>
        <begin position="1490"/>
        <end position="1615"/>
    </location>
</feature>
<dbReference type="GO" id="GO:0005509">
    <property type="term" value="F:calcium ion binding"/>
    <property type="evidence" value="ECO:0007669"/>
    <property type="project" value="InterPro"/>
</dbReference>
<feature type="domain" description="EGF-like" evidence="10">
    <location>
        <begin position="878"/>
        <end position="916"/>
    </location>
</feature>
<feature type="domain" description="EGF-like" evidence="10">
    <location>
        <begin position="928"/>
        <end position="967"/>
    </location>
</feature>
<dbReference type="SMART" id="SM00181">
    <property type="entry name" value="EGF"/>
    <property type="match status" value="25"/>
</dbReference>
<feature type="domain" description="EGF-like" evidence="10">
    <location>
        <begin position="190"/>
        <end position="228"/>
    </location>
</feature>
<dbReference type="InterPro" id="IPR036364">
    <property type="entry name" value="SEA_dom_sf"/>
</dbReference>
<reference evidence="12 13" key="2">
    <citation type="submission" date="2018-11" db="EMBL/GenBank/DDBJ databases">
        <authorList>
            <consortium name="Pathogen Informatics"/>
        </authorList>
    </citation>
    <scope>NUCLEOTIDE SEQUENCE [LARGE SCALE GENOMIC DNA]</scope>
    <source>
        <strain evidence="12 13">Costa Rica</strain>
    </source>
</reference>
<dbReference type="STRING" id="334426.A0A158PIJ6"/>
<dbReference type="Pfam" id="PF25478">
    <property type="entry name" value="EGF_Mua-3"/>
    <property type="match status" value="1"/>
</dbReference>
<evidence type="ECO:0000256" key="1">
    <source>
        <dbReference type="ARBA" id="ARBA00022536"/>
    </source>
</evidence>
<dbReference type="InterPro" id="IPR009030">
    <property type="entry name" value="Growth_fac_rcpt_cys_sf"/>
</dbReference>
<keyword evidence="8" id="KW-1133">Transmembrane helix</keyword>
<evidence type="ECO:0000313" key="12">
    <source>
        <dbReference type="EMBL" id="VDM59225.1"/>
    </source>
</evidence>
<feature type="transmembrane region" description="Helical" evidence="8">
    <location>
        <begin position="1857"/>
        <end position="1879"/>
    </location>
</feature>
<dbReference type="PROSITE" id="PS50234">
    <property type="entry name" value="VWFA"/>
    <property type="match status" value="1"/>
</dbReference>
<keyword evidence="2" id="KW-0732">Signal</keyword>
<keyword evidence="1 6" id="KW-0245">EGF-like domain</keyword>
<name>A0A158PIJ6_ANGCS</name>
<feature type="disulfide bond" evidence="6">
    <location>
        <begin position="1820"/>
        <end position="1837"/>
    </location>
</feature>
<comment type="caution">
    <text evidence="6">Lacks conserved residue(s) required for the propagation of feature annotation.</text>
</comment>
<dbReference type="InterPro" id="IPR056590">
    <property type="entry name" value="Mua-3/Mup-4_EGF"/>
</dbReference>
<dbReference type="InterPro" id="IPR024731">
    <property type="entry name" value="NELL2-like_EGF"/>
</dbReference>
<dbReference type="FunFam" id="3.40.50.410:FF:000047">
    <property type="entry name" value="von Willebrand factor A domain containing 2"/>
    <property type="match status" value="1"/>
</dbReference>
<feature type="domain" description="EGF-like" evidence="10">
    <location>
        <begin position="1664"/>
        <end position="1703"/>
    </location>
</feature>
<dbReference type="SMART" id="SM00327">
    <property type="entry name" value="VWA"/>
    <property type="match status" value="1"/>
</dbReference>
<proteinExistence type="predicted"/>
<dbReference type="Gene3D" id="3.40.50.410">
    <property type="entry name" value="von Willebrand factor, type A domain"/>
    <property type="match status" value="1"/>
</dbReference>
<evidence type="ECO:0000256" key="5">
    <source>
        <dbReference type="ARBA" id="ARBA00023180"/>
    </source>
</evidence>
<feature type="domain" description="EGF-like" evidence="10">
    <location>
        <begin position="137"/>
        <end position="178"/>
    </location>
</feature>
<dbReference type="WBParaSite" id="ACOC_0000763901-mRNA-1">
    <property type="protein sequence ID" value="ACOC_0000763901-mRNA-1"/>
    <property type="gene ID" value="ACOC_0000763901"/>
</dbReference>
<dbReference type="SUPFAM" id="SSF57196">
    <property type="entry name" value="EGF/Laminin"/>
    <property type="match status" value="4"/>
</dbReference>
<keyword evidence="8" id="KW-0812">Transmembrane</keyword>
<feature type="domain" description="EGF-like" evidence="10">
    <location>
        <begin position="1617"/>
        <end position="1653"/>
    </location>
</feature>
<evidence type="ECO:0000313" key="13">
    <source>
        <dbReference type="Proteomes" id="UP000267027"/>
    </source>
</evidence>
<reference evidence="14" key="1">
    <citation type="submission" date="2016-04" db="UniProtKB">
        <authorList>
            <consortium name="WormBaseParasite"/>
        </authorList>
    </citation>
    <scope>IDENTIFICATION</scope>
</reference>
<dbReference type="PRINTS" id="PR00453">
    <property type="entry name" value="VWFADOMAIN"/>
</dbReference>
<dbReference type="EMBL" id="UYYA01004061">
    <property type="protein sequence ID" value="VDM59225.1"/>
    <property type="molecule type" value="Genomic_DNA"/>
</dbReference>
<dbReference type="OrthoDB" id="6022609at2759"/>
<feature type="domain" description="VWFA" evidence="11">
    <location>
        <begin position="452"/>
        <end position="631"/>
    </location>
</feature>
<feature type="disulfide bond" evidence="6">
    <location>
        <begin position="1839"/>
        <end position="1848"/>
    </location>
</feature>
<dbReference type="PROSITE" id="PS50024">
    <property type="entry name" value="SEA"/>
    <property type="match status" value="2"/>
</dbReference>
<dbReference type="OMA" id="CECIKPY"/>
<feature type="domain" description="SEA" evidence="9">
    <location>
        <begin position="1330"/>
        <end position="1461"/>
    </location>
</feature>
<evidence type="ECO:0000259" key="10">
    <source>
        <dbReference type="PROSITE" id="PS50026"/>
    </source>
</evidence>
<feature type="region of interest" description="Disordered" evidence="7">
    <location>
        <begin position="2007"/>
        <end position="2030"/>
    </location>
</feature>
<evidence type="ECO:0000256" key="4">
    <source>
        <dbReference type="ARBA" id="ARBA00023157"/>
    </source>
</evidence>
<dbReference type="InterPro" id="IPR018097">
    <property type="entry name" value="EGF_Ca-bd_CS"/>
</dbReference>
<dbReference type="PROSITE" id="PS00022">
    <property type="entry name" value="EGF_1"/>
    <property type="match status" value="1"/>
</dbReference>
<dbReference type="PROSITE" id="PS00010">
    <property type="entry name" value="ASX_HYDROXYL"/>
    <property type="match status" value="13"/>
</dbReference>
<dbReference type="PROSITE" id="PS01187">
    <property type="entry name" value="EGF_CA"/>
    <property type="match status" value="1"/>
</dbReference>
<organism evidence="14">
    <name type="scientific">Angiostrongylus costaricensis</name>
    <name type="common">Nematode worm</name>
    <dbReference type="NCBI Taxonomy" id="334426"/>
    <lineage>
        <taxon>Eukaryota</taxon>
        <taxon>Metazoa</taxon>
        <taxon>Ecdysozoa</taxon>
        <taxon>Nematoda</taxon>
        <taxon>Chromadorea</taxon>
        <taxon>Rhabditida</taxon>
        <taxon>Rhabditina</taxon>
        <taxon>Rhabditomorpha</taxon>
        <taxon>Strongyloidea</taxon>
        <taxon>Metastrongylidae</taxon>
        <taxon>Angiostrongylus</taxon>
    </lineage>
</organism>
<feature type="domain" description="EGF-like" evidence="10">
    <location>
        <begin position="1813"/>
        <end position="1849"/>
    </location>
</feature>
<dbReference type="SMART" id="SM00179">
    <property type="entry name" value="EGF_CA"/>
    <property type="match status" value="17"/>
</dbReference>
<dbReference type="Pfam" id="PF07645">
    <property type="entry name" value="EGF_CA"/>
    <property type="match status" value="8"/>
</dbReference>
<dbReference type="InterPro" id="IPR036465">
    <property type="entry name" value="vWFA_dom_sf"/>
</dbReference>
<dbReference type="SUPFAM" id="SSF53300">
    <property type="entry name" value="vWA-like"/>
    <property type="match status" value="1"/>
</dbReference>
<keyword evidence="13" id="KW-1185">Reference proteome</keyword>
<dbReference type="Proteomes" id="UP000267027">
    <property type="component" value="Unassembled WGS sequence"/>
</dbReference>
<dbReference type="PROSITE" id="PS01186">
    <property type="entry name" value="EGF_2"/>
    <property type="match status" value="2"/>
</dbReference>
<feature type="domain" description="EGF-like" evidence="10">
    <location>
        <begin position="977"/>
        <end position="1016"/>
    </location>
</feature>
<feature type="domain" description="EGF-like" evidence="10">
    <location>
        <begin position="392"/>
        <end position="431"/>
    </location>
</feature>
<dbReference type="CDD" id="cd00054">
    <property type="entry name" value="EGF_CA"/>
    <property type="match status" value="7"/>
</dbReference>
<dbReference type="PANTHER" id="PTHR24039:SF40">
    <property type="entry name" value="TRANSMEMBRANE MATRIX RECEPTOR MUP-4"/>
    <property type="match status" value="1"/>
</dbReference>
<dbReference type="Gene3D" id="2.10.25.10">
    <property type="entry name" value="Laminin"/>
    <property type="match status" value="17"/>
</dbReference>
<keyword evidence="5" id="KW-0325">Glycoprotein</keyword>
<protein>
    <submittedName>
        <fullName evidence="14">Transmembrane matrix receptor MUP-4</fullName>
    </submittedName>
</protein>
<dbReference type="Pfam" id="PF00008">
    <property type="entry name" value="EGF"/>
    <property type="match status" value="1"/>
</dbReference>
<dbReference type="PROSITE" id="PS50026">
    <property type="entry name" value="EGF_3"/>
    <property type="match status" value="18"/>
</dbReference>
<evidence type="ECO:0000259" key="11">
    <source>
        <dbReference type="PROSITE" id="PS50234"/>
    </source>
</evidence>
<keyword evidence="8" id="KW-0472">Membrane</keyword>
<accession>A0A158PIJ6</accession>
<feature type="domain" description="EGF-like" evidence="10">
    <location>
        <begin position="735"/>
        <end position="779"/>
    </location>
</feature>
<feature type="region of interest" description="Disordered" evidence="7">
    <location>
        <begin position="2045"/>
        <end position="2067"/>
    </location>
</feature>
<evidence type="ECO:0000256" key="3">
    <source>
        <dbReference type="ARBA" id="ARBA00022737"/>
    </source>
</evidence>
<dbReference type="FunFam" id="2.10.25.10:FF:000291">
    <property type="entry name" value="Transmembrane matrix receptor MUP-4"/>
    <property type="match status" value="2"/>
</dbReference>
<dbReference type="SUPFAM" id="SSF82671">
    <property type="entry name" value="SEA domain"/>
    <property type="match status" value="1"/>
</dbReference>